<keyword evidence="1" id="KW-0540">Nuclease</keyword>
<accession>A0A0A0YPW6</accession>
<protein>
    <submittedName>
        <fullName evidence="1">HNH homing endonuclease</fullName>
    </submittedName>
</protein>
<dbReference type="InterPro" id="IPR044925">
    <property type="entry name" value="His-Me_finger_sf"/>
</dbReference>
<evidence type="ECO:0000313" key="2">
    <source>
        <dbReference type="Proteomes" id="UP000030324"/>
    </source>
</evidence>
<keyword evidence="1" id="KW-0255">Endonuclease</keyword>
<dbReference type="RefSeq" id="YP_009152146.1">
    <property type="nucleotide sequence ID" value="NC_027381.1"/>
</dbReference>
<keyword evidence="2" id="KW-1185">Reference proteome</keyword>
<proteinExistence type="predicted"/>
<organism evidence="1 2">
    <name type="scientific">Escherichia phage Pollock</name>
    <dbReference type="NCBI Taxonomy" id="1540097"/>
    <lineage>
        <taxon>Viruses</taxon>
        <taxon>Duplodnaviria</taxon>
        <taxon>Heunggongvirae</taxon>
        <taxon>Uroviricota</taxon>
        <taxon>Caudoviricetes</taxon>
        <taxon>Schitoviridae</taxon>
        <taxon>Humphriesvirinae</taxon>
        <taxon>Pollockvirus</taxon>
        <taxon>Pollockvirus pollock</taxon>
    </lineage>
</organism>
<dbReference type="SUPFAM" id="SSF54060">
    <property type="entry name" value="His-Me finger endonucleases"/>
    <property type="match status" value="1"/>
</dbReference>
<dbReference type="KEGG" id="vg:24724582"/>
<sequence>MVKSSMMLLPVAFYEQRYKIFDEGFILNLANNQLLKPILNSNGYLKVGLANGDGTHHQELLHILVAKHFILNPYGYKQVNHKDGNKLHCHKDNLELCSATQNVKHAFKTGLRPGYMSADDKEKYLFEVLAGKQVKDIAFEIGRRPETLHKMLRITADRLGIRNEWDDVMRRNRKDVALRQLAKINS</sequence>
<name>A0A0A0YPW6_9CAUD</name>
<gene>
    <name evidence="1" type="ORF">CPT_Pollock45</name>
</gene>
<dbReference type="OrthoDB" id="21336at10239"/>
<dbReference type="EMBL" id="KM236242">
    <property type="protein sequence ID" value="AIX12404.1"/>
    <property type="molecule type" value="Genomic_DNA"/>
</dbReference>
<dbReference type="GeneID" id="24724582"/>
<dbReference type="GO" id="GO:0004519">
    <property type="term" value="F:endonuclease activity"/>
    <property type="evidence" value="ECO:0007669"/>
    <property type="project" value="UniProtKB-KW"/>
</dbReference>
<evidence type="ECO:0000313" key="1">
    <source>
        <dbReference type="EMBL" id="AIX12404.1"/>
    </source>
</evidence>
<dbReference type="Proteomes" id="UP000030324">
    <property type="component" value="Segment"/>
</dbReference>
<reference evidence="1 2" key="1">
    <citation type="journal article" date="2015" name="Genome Announc.">
        <title>Complete Genome Sequence of Enterotoxigenic Escherichia coli N4-Like Podophage Pollock.</title>
        <authorList>
            <person name="Patel R.S."/>
            <person name="Lessor L.E."/>
            <person name="Hernandez A.C."/>
            <person name="Kuty Everett G.F."/>
        </authorList>
    </citation>
    <scope>NUCLEOTIDE SEQUENCE [LARGE SCALE GENOMIC DNA]</scope>
</reference>
<keyword evidence="1" id="KW-0378">Hydrolase</keyword>
<dbReference type="Gene3D" id="3.90.75.20">
    <property type="match status" value="1"/>
</dbReference>